<dbReference type="NCBIfam" id="TIGR02432">
    <property type="entry name" value="lysidine_TilS_N"/>
    <property type="match status" value="1"/>
</dbReference>
<dbReference type="AlphaFoldDB" id="A0A2Z6S3F2"/>
<dbReference type="CDD" id="cd01992">
    <property type="entry name" value="TilS_N"/>
    <property type="match status" value="1"/>
</dbReference>
<dbReference type="GO" id="GO:0005524">
    <property type="term" value="F:ATP binding"/>
    <property type="evidence" value="ECO:0007669"/>
    <property type="project" value="UniProtKB-KW"/>
</dbReference>
<evidence type="ECO:0000256" key="5">
    <source>
        <dbReference type="ARBA" id="ARBA00022840"/>
    </source>
</evidence>
<dbReference type="InterPro" id="IPR012795">
    <property type="entry name" value="tRNA_Ile_lys_synt_N"/>
</dbReference>
<dbReference type="InterPro" id="IPR011063">
    <property type="entry name" value="TilS/TtcA_N"/>
</dbReference>
<keyword evidence="10" id="KW-1185">Reference proteome</keyword>
<proteinExistence type="inferred from homology"/>
<dbReference type="InterPro" id="IPR014729">
    <property type="entry name" value="Rossmann-like_a/b/a_fold"/>
</dbReference>
<comment type="caution">
    <text evidence="8">The sequence shown here is derived from an EMBL/GenBank/DDBJ whole genome shotgun (WGS) entry which is preliminary data.</text>
</comment>
<dbReference type="STRING" id="94130.A0A2Z6S3F2"/>
<dbReference type="EMBL" id="BLAL01000252">
    <property type="protein sequence ID" value="GES96747.1"/>
    <property type="molecule type" value="Genomic_DNA"/>
</dbReference>
<evidence type="ECO:0000313" key="9">
    <source>
        <dbReference type="EMBL" id="GES96747.1"/>
    </source>
</evidence>
<keyword evidence="2" id="KW-0436">Ligase</keyword>
<evidence type="ECO:0000256" key="6">
    <source>
        <dbReference type="ARBA" id="ARBA00048539"/>
    </source>
</evidence>
<dbReference type="PANTHER" id="PTHR43033:SF1">
    <property type="entry name" value="TRNA(ILE)-LYSIDINE SYNTHASE-RELATED"/>
    <property type="match status" value="1"/>
</dbReference>
<keyword evidence="4" id="KW-0547">Nucleotide-binding</keyword>
<evidence type="ECO:0000259" key="7">
    <source>
        <dbReference type="Pfam" id="PF01171"/>
    </source>
</evidence>
<feature type="domain" description="tRNA(Ile)-lysidine/2-thiocytidine synthase N-terminal" evidence="7">
    <location>
        <begin position="27"/>
        <end position="228"/>
    </location>
</feature>
<evidence type="ECO:0000256" key="2">
    <source>
        <dbReference type="ARBA" id="ARBA00022598"/>
    </source>
</evidence>
<gene>
    <name evidence="9" type="ORF">RCL2_002336600</name>
    <name evidence="8" type="ORF">RclHR1_05210010</name>
</gene>
<organism evidence="8 10">
    <name type="scientific">Rhizophagus clarus</name>
    <dbReference type="NCBI Taxonomy" id="94130"/>
    <lineage>
        <taxon>Eukaryota</taxon>
        <taxon>Fungi</taxon>
        <taxon>Fungi incertae sedis</taxon>
        <taxon>Mucoromycota</taxon>
        <taxon>Glomeromycotina</taxon>
        <taxon>Glomeromycetes</taxon>
        <taxon>Glomerales</taxon>
        <taxon>Glomeraceae</taxon>
        <taxon>Rhizophagus</taxon>
    </lineage>
</organism>
<dbReference type="Proteomes" id="UP000615446">
    <property type="component" value="Unassembled WGS sequence"/>
</dbReference>
<evidence type="ECO:0000256" key="4">
    <source>
        <dbReference type="ARBA" id="ARBA00022741"/>
    </source>
</evidence>
<dbReference type="Pfam" id="PF01171">
    <property type="entry name" value="ATP_bind_3"/>
    <property type="match status" value="1"/>
</dbReference>
<dbReference type="EC" id="6.3.4.19" evidence="1"/>
<evidence type="ECO:0000313" key="8">
    <source>
        <dbReference type="EMBL" id="GBC03620.1"/>
    </source>
</evidence>
<keyword evidence="5" id="KW-0067">ATP-binding</keyword>
<dbReference type="Gene3D" id="3.40.50.620">
    <property type="entry name" value="HUPs"/>
    <property type="match status" value="1"/>
</dbReference>
<protein>
    <recommendedName>
        <fullName evidence="1">tRNA(Ile)-lysidine synthetase</fullName>
        <ecNumber evidence="1">6.3.4.19</ecNumber>
    </recommendedName>
</protein>
<dbReference type="GO" id="GO:0008033">
    <property type="term" value="P:tRNA processing"/>
    <property type="evidence" value="ECO:0007669"/>
    <property type="project" value="UniProtKB-KW"/>
</dbReference>
<evidence type="ECO:0000313" key="10">
    <source>
        <dbReference type="Proteomes" id="UP000247702"/>
    </source>
</evidence>
<dbReference type="InterPro" id="IPR012094">
    <property type="entry name" value="tRNA_Ile_lys_synt"/>
</dbReference>
<dbReference type="HAMAP" id="MF_01161">
    <property type="entry name" value="tRNA_Ile_lys_synt"/>
    <property type="match status" value="1"/>
</dbReference>
<keyword evidence="3" id="KW-0819">tRNA processing</keyword>
<dbReference type="SUPFAM" id="SSF52402">
    <property type="entry name" value="Adenine nucleotide alpha hydrolases-like"/>
    <property type="match status" value="1"/>
</dbReference>
<reference evidence="9" key="2">
    <citation type="submission" date="2019-10" db="EMBL/GenBank/DDBJ databases">
        <title>Conservation and host-specific expression of non-tandemly repeated heterogenous ribosome RNA gene in arbuscular mycorrhizal fungi.</title>
        <authorList>
            <person name="Maeda T."/>
            <person name="Kobayashi Y."/>
            <person name="Nakagawa T."/>
            <person name="Ezawa T."/>
            <person name="Yamaguchi K."/>
            <person name="Bino T."/>
            <person name="Nishimoto Y."/>
            <person name="Shigenobu S."/>
            <person name="Kawaguchi M."/>
        </authorList>
    </citation>
    <scope>NUCLEOTIDE SEQUENCE</scope>
    <source>
        <strain evidence="9">HR1</strain>
    </source>
</reference>
<name>A0A2Z6S3F2_9GLOM</name>
<evidence type="ECO:0000256" key="3">
    <source>
        <dbReference type="ARBA" id="ARBA00022694"/>
    </source>
</evidence>
<dbReference type="OrthoDB" id="434144at2759"/>
<dbReference type="Proteomes" id="UP000247702">
    <property type="component" value="Unassembled WGS sequence"/>
</dbReference>
<evidence type="ECO:0000256" key="1">
    <source>
        <dbReference type="ARBA" id="ARBA00013267"/>
    </source>
</evidence>
<dbReference type="EMBL" id="BEXD01003895">
    <property type="protein sequence ID" value="GBC03620.1"/>
    <property type="molecule type" value="Genomic_DNA"/>
</dbReference>
<dbReference type="GO" id="GO:0032267">
    <property type="term" value="F:tRNA(Ile)-lysidine synthase activity"/>
    <property type="evidence" value="ECO:0007669"/>
    <property type="project" value="UniProtKB-EC"/>
</dbReference>
<dbReference type="PANTHER" id="PTHR43033">
    <property type="entry name" value="TRNA(ILE)-LYSIDINE SYNTHASE-RELATED"/>
    <property type="match status" value="1"/>
</dbReference>
<sequence>MASRLPISAREFSGFMSKVNLKYKERIGVAVSGGMDSMALCYLLNQYCKKSGNQITAFIIDHQLRKESTKEASQISNILSTLEINNKIMKIQWKNVNISDLKTDNPNSSFPTKSQYETFARIERYKLLAKGCNEYKISSLFVGHHLNDQLETLIMRLSRGSGINGLASMSIISKFPVIRNIEAIGLQIVRPLLFVTKDRLKETCIEANIPWVEDPSNQSMDHKRNVVRFSLDKFNKRYHVERKKEYEPLTTEGLSRFMSHMQYHKNCINSQVNEIINHSEIKFDKSNGICTLILPDPIPTSHWILQKHLAIRIISKIITFVKCSEQPPRLESVMRLYDHILSFSTLSKTSRILPSHNMTSKYNNITLNNVLLCYEKKANHVLEAYEDILYEYWTFCRQPFSSKEESKSTIIIQNGQVVLWDKRFFIGINLVSQEVKKETLNDSDNSILLQPQYYIRRLCNKDIYGIIEAKTEATHAIYKDIIERYKKSAPSIARFCIPAVIEKSYFISSGNILRESEKIVSIPTLGISLKPESISCWAKFRGNVLIDMDDLVKNNFIP</sequence>
<accession>A0A2Z6S3F2</accession>
<comment type="catalytic activity">
    <reaction evidence="6">
        <text>cytidine(34) in tRNA(Ile2) + L-lysine + ATP = lysidine(34) in tRNA(Ile2) + AMP + diphosphate + H(+)</text>
        <dbReference type="Rhea" id="RHEA:43744"/>
        <dbReference type="Rhea" id="RHEA-COMP:10625"/>
        <dbReference type="Rhea" id="RHEA-COMP:10670"/>
        <dbReference type="ChEBI" id="CHEBI:15378"/>
        <dbReference type="ChEBI" id="CHEBI:30616"/>
        <dbReference type="ChEBI" id="CHEBI:32551"/>
        <dbReference type="ChEBI" id="CHEBI:33019"/>
        <dbReference type="ChEBI" id="CHEBI:82748"/>
        <dbReference type="ChEBI" id="CHEBI:83665"/>
        <dbReference type="ChEBI" id="CHEBI:456215"/>
        <dbReference type="EC" id="6.3.4.19"/>
    </reaction>
</comment>
<reference evidence="8 10" key="1">
    <citation type="submission" date="2017-11" db="EMBL/GenBank/DDBJ databases">
        <title>The genome of Rhizophagus clarus HR1 reveals common genetic basis of auxotrophy among arbuscular mycorrhizal fungi.</title>
        <authorList>
            <person name="Kobayashi Y."/>
        </authorList>
    </citation>
    <scope>NUCLEOTIDE SEQUENCE [LARGE SCALE GENOMIC DNA]</scope>
    <source>
        <strain evidence="8 10">HR1</strain>
    </source>
</reference>